<evidence type="ECO:0000256" key="2">
    <source>
        <dbReference type="ARBA" id="ARBA00022448"/>
    </source>
</evidence>
<keyword evidence="2" id="KW-0813">Transport</keyword>
<feature type="transmembrane region" description="Helical" evidence="6">
    <location>
        <begin position="105"/>
        <end position="128"/>
    </location>
</feature>
<keyword evidence="8" id="KW-1185">Reference proteome</keyword>
<feature type="transmembrane region" description="Helical" evidence="6">
    <location>
        <begin position="47"/>
        <end position="64"/>
    </location>
</feature>
<feature type="transmembrane region" description="Helical" evidence="6">
    <location>
        <begin position="486"/>
        <end position="507"/>
    </location>
</feature>
<sequence length="548" mass="54672">MPSGPREESPPPSPRHLTLAPVALGVLLGGCLSVLNVILAFKAGTGSGGAIITVLLGGAALRLLRKLDWRTLFVTYATASGGTLAVSAIDTSIGAALLGGAPMPAWIALVGLALLANLLGLVLGVVLAPSIIGDPSLKYPALWPVIDLMHALTGSGDAGAGRQRLIVVSAVVAAVLAFTAAVAGRDSLPPAPGLPPYLVLSLSPMLFGLGLRLSGAATVWIGLGAAYSLVVWYATALRAAPRPAPAYAEHLGSPWILAVGVGLLLGYACGFAARTADGPRRAAVRAMRGRGGHRWLAAAGVAAVTVTAVVALPPPYRTIAVALVVLAPLFAVILNRVNAATGMAPTGVLQFLTLVVLALAHVPQGAAYLLVGLICGSALASAYFIEAAKVAATAPARDALRTRQLLACQAIGSVAGVGTGITLLFLVGELGGVGTAAFPAPTSSALEFLNGLLRGSPEYASSALLFLVPAGLAGLALAWTPALTTLLGLGVLLPAATSAAILLGGVAKLVSQRRRGDEGAFAATVGSGLILGGGLANAVLLPSQLLTS</sequence>
<feature type="transmembrane region" description="Helical" evidence="6">
    <location>
        <begin position="342"/>
        <end position="360"/>
    </location>
</feature>
<feature type="transmembrane region" description="Helical" evidence="6">
    <location>
        <begin position="165"/>
        <end position="182"/>
    </location>
</feature>
<dbReference type="PROSITE" id="PS51257">
    <property type="entry name" value="PROKAR_LIPOPROTEIN"/>
    <property type="match status" value="1"/>
</dbReference>
<feature type="transmembrane region" description="Helical" evidence="6">
    <location>
        <begin position="194"/>
        <end position="211"/>
    </location>
</feature>
<keyword evidence="4 6" id="KW-1133">Transmembrane helix</keyword>
<dbReference type="Pfam" id="PF03169">
    <property type="entry name" value="OPT"/>
    <property type="match status" value="1"/>
</dbReference>
<gene>
    <name evidence="7" type="ORF">B0I32_13625</name>
</gene>
<dbReference type="EMBL" id="PVNG01000036">
    <property type="protein sequence ID" value="PRX50795.1"/>
    <property type="molecule type" value="Genomic_DNA"/>
</dbReference>
<dbReference type="GO" id="GO:0035673">
    <property type="term" value="F:oligopeptide transmembrane transporter activity"/>
    <property type="evidence" value="ECO:0007669"/>
    <property type="project" value="InterPro"/>
</dbReference>
<evidence type="ECO:0000256" key="4">
    <source>
        <dbReference type="ARBA" id="ARBA00022989"/>
    </source>
</evidence>
<dbReference type="AlphaFoldDB" id="A0A2T0M212"/>
<feature type="transmembrane region" description="Helical" evidence="6">
    <location>
        <begin position="366"/>
        <end position="385"/>
    </location>
</feature>
<feature type="transmembrane region" description="Helical" evidence="6">
    <location>
        <begin position="294"/>
        <end position="312"/>
    </location>
</feature>
<feature type="transmembrane region" description="Helical" evidence="6">
    <location>
        <begin position="218"/>
        <end position="235"/>
    </location>
</feature>
<keyword evidence="3 6" id="KW-0812">Transmembrane</keyword>
<dbReference type="InterPro" id="IPR004813">
    <property type="entry name" value="OPT"/>
</dbReference>
<dbReference type="OrthoDB" id="3500302at2"/>
<feature type="transmembrane region" description="Helical" evidence="6">
    <location>
        <begin position="405"/>
        <end position="427"/>
    </location>
</feature>
<evidence type="ECO:0000256" key="1">
    <source>
        <dbReference type="ARBA" id="ARBA00004141"/>
    </source>
</evidence>
<dbReference type="GO" id="GO:0016020">
    <property type="term" value="C:membrane"/>
    <property type="evidence" value="ECO:0007669"/>
    <property type="project" value="UniProtKB-SubCell"/>
</dbReference>
<accession>A0A2T0M212</accession>
<evidence type="ECO:0000256" key="3">
    <source>
        <dbReference type="ARBA" id="ARBA00022692"/>
    </source>
</evidence>
<dbReference type="RefSeq" id="WP_106252464.1">
    <property type="nucleotide sequence ID" value="NZ_PVNG01000036.1"/>
</dbReference>
<feature type="transmembrane region" description="Helical" evidence="6">
    <location>
        <begin position="255"/>
        <end position="273"/>
    </location>
</feature>
<feature type="transmembrane region" description="Helical" evidence="6">
    <location>
        <begin position="21"/>
        <end position="41"/>
    </location>
</feature>
<evidence type="ECO:0000256" key="5">
    <source>
        <dbReference type="ARBA" id="ARBA00023136"/>
    </source>
</evidence>
<feature type="transmembrane region" description="Helical" evidence="6">
    <location>
        <begin position="519"/>
        <end position="541"/>
    </location>
</feature>
<feature type="transmembrane region" description="Helical" evidence="6">
    <location>
        <begin position="433"/>
        <end position="453"/>
    </location>
</feature>
<name>A0A2T0M212_9ACTN</name>
<protein>
    <submittedName>
        <fullName evidence="7">OPT oligopeptide transporter protein</fullName>
    </submittedName>
</protein>
<feature type="transmembrane region" description="Helical" evidence="6">
    <location>
        <begin position="76"/>
        <end position="99"/>
    </location>
</feature>
<organism evidence="7 8">
    <name type="scientific">Nonomuraea fuscirosea</name>
    <dbReference type="NCBI Taxonomy" id="1291556"/>
    <lineage>
        <taxon>Bacteria</taxon>
        <taxon>Bacillati</taxon>
        <taxon>Actinomycetota</taxon>
        <taxon>Actinomycetes</taxon>
        <taxon>Streptosporangiales</taxon>
        <taxon>Streptosporangiaceae</taxon>
        <taxon>Nonomuraea</taxon>
    </lineage>
</organism>
<proteinExistence type="predicted"/>
<dbReference type="Proteomes" id="UP000238312">
    <property type="component" value="Unassembled WGS sequence"/>
</dbReference>
<feature type="transmembrane region" description="Helical" evidence="6">
    <location>
        <begin position="318"/>
        <end position="335"/>
    </location>
</feature>
<comment type="caution">
    <text evidence="7">The sequence shown here is derived from an EMBL/GenBank/DDBJ whole genome shotgun (WGS) entry which is preliminary data.</text>
</comment>
<evidence type="ECO:0000313" key="8">
    <source>
        <dbReference type="Proteomes" id="UP000238312"/>
    </source>
</evidence>
<feature type="transmembrane region" description="Helical" evidence="6">
    <location>
        <begin position="460"/>
        <end position="480"/>
    </location>
</feature>
<keyword evidence="5 6" id="KW-0472">Membrane</keyword>
<evidence type="ECO:0000256" key="6">
    <source>
        <dbReference type="SAM" id="Phobius"/>
    </source>
</evidence>
<reference evidence="7 8" key="1">
    <citation type="submission" date="2018-03" db="EMBL/GenBank/DDBJ databases">
        <title>Genomic Encyclopedia of Type Strains, Phase III (KMG-III): the genomes of soil and plant-associated and newly described type strains.</title>
        <authorList>
            <person name="Whitman W."/>
        </authorList>
    </citation>
    <scope>NUCLEOTIDE SEQUENCE [LARGE SCALE GENOMIC DNA]</scope>
    <source>
        <strain evidence="7 8">CGMCC 4.7104</strain>
    </source>
</reference>
<evidence type="ECO:0000313" key="7">
    <source>
        <dbReference type="EMBL" id="PRX50795.1"/>
    </source>
</evidence>
<comment type="subcellular location">
    <subcellularLocation>
        <location evidence="1">Membrane</location>
        <topology evidence="1">Multi-pass membrane protein</topology>
    </subcellularLocation>
</comment>